<evidence type="ECO:0000256" key="4">
    <source>
        <dbReference type="SAM" id="MobiDB-lite"/>
    </source>
</evidence>
<evidence type="ECO:0000259" key="6">
    <source>
        <dbReference type="PROSITE" id="PS51635"/>
    </source>
</evidence>
<evidence type="ECO:0000256" key="1">
    <source>
        <dbReference type="ARBA" id="ARBA00022837"/>
    </source>
</evidence>
<sequence length="508" mass="57021">MGGMWSSGYALPTQPPPPADLDAEVNKTDYADLAKYDWPFENLVLEGGGTKGTAYPGALQVLEDVGILQSIKRFGGASAGACVAGLLSLGYKPGDIAALLNLDQKSITDDAWGGYLSLLPNFLRMFGWNPGEKYLSVLKMYVEHKTGNPDYTFKQLYDDKKVELCIICANVSKKGIEYFHPKTTPDVPIALAMRMSASIPGYFQPKVIEIKGRKHYYVDGGMLCNYPIHAFDGWFLSLRPKDTFFKKLGTEEDPFDRPTGEPSGDPNVRHRHETIGMVLYSTDELDLMKVGTNTRDLAEKATRQRPDTPLAKLRGQMMDEVKSEVDRKSQVIHAAQSLFRSFAENDLNRDGRISLTEYQRAMKELQSRDPTSVRVLFGDSFDMDASFTELDYNEDKMVTATEFMTFLENKGVVSPLEYILDVSNTPIQSLQDYIGALLSTYDVSSQRQYVKASDSERTIGICTDYISTLDMDMEEQDKIFLRKQGRSGTTAFLREYAKKCNIPLKTEE</sequence>
<dbReference type="InterPro" id="IPR016035">
    <property type="entry name" value="Acyl_Trfase/lysoPLipase"/>
</dbReference>
<dbReference type="KEGG" id="lak:106166510"/>
<dbReference type="PROSITE" id="PS50222">
    <property type="entry name" value="EF_HAND_2"/>
    <property type="match status" value="1"/>
</dbReference>
<dbReference type="SMART" id="SM00054">
    <property type="entry name" value="EFh"/>
    <property type="match status" value="2"/>
</dbReference>
<feature type="active site" description="Nucleophile" evidence="3">
    <location>
        <position position="78"/>
    </location>
</feature>
<evidence type="ECO:0000259" key="5">
    <source>
        <dbReference type="PROSITE" id="PS50222"/>
    </source>
</evidence>
<keyword evidence="1" id="KW-0106">Calcium</keyword>
<reference evidence="8 9" key="1">
    <citation type="submission" date="2025-04" db="UniProtKB">
        <authorList>
            <consortium name="RefSeq"/>
        </authorList>
    </citation>
    <scope>IDENTIFICATION</scope>
    <source>
        <tissue evidence="8 9">Gonads</tissue>
    </source>
</reference>
<dbReference type="InterPro" id="IPR002048">
    <property type="entry name" value="EF_hand_dom"/>
</dbReference>
<dbReference type="Pfam" id="PF01734">
    <property type="entry name" value="Patatin"/>
    <property type="match status" value="1"/>
</dbReference>
<dbReference type="Gene3D" id="3.40.1090.10">
    <property type="entry name" value="Cytosolic phospholipase A2 catalytic domain"/>
    <property type="match status" value="2"/>
</dbReference>
<dbReference type="CDD" id="cd07207">
    <property type="entry name" value="Pat_ExoU_VipD_like"/>
    <property type="match status" value="1"/>
</dbReference>
<dbReference type="AlphaFoldDB" id="A0A1S3IQQ6"/>
<organism evidence="7 10">
    <name type="scientific">Lingula anatina</name>
    <name type="common">Brachiopod</name>
    <name type="synonym">Lingula unguis</name>
    <dbReference type="NCBI Taxonomy" id="7574"/>
    <lineage>
        <taxon>Eukaryota</taxon>
        <taxon>Metazoa</taxon>
        <taxon>Spiralia</taxon>
        <taxon>Lophotrochozoa</taxon>
        <taxon>Brachiopoda</taxon>
        <taxon>Linguliformea</taxon>
        <taxon>Lingulata</taxon>
        <taxon>Lingulida</taxon>
        <taxon>Linguloidea</taxon>
        <taxon>Lingulidae</taxon>
        <taxon>Lingula</taxon>
    </lineage>
</organism>
<dbReference type="PANTHER" id="PTHR46394:SF1">
    <property type="entry name" value="PNPLA DOMAIN-CONTAINING PROTEIN"/>
    <property type="match status" value="1"/>
</dbReference>
<dbReference type="RefSeq" id="XP_013400550.1">
    <property type="nucleotide sequence ID" value="XM_013545096.2"/>
</dbReference>
<dbReference type="GO" id="GO:0016042">
    <property type="term" value="P:lipid catabolic process"/>
    <property type="evidence" value="ECO:0007669"/>
    <property type="project" value="UniProtKB-UniRule"/>
</dbReference>
<dbReference type="InterPro" id="IPR011992">
    <property type="entry name" value="EF-hand-dom_pair"/>
</dbReference>
<keyword evidence="3" id="KW-0378">Hydrolase</keyword>
<dbReference type="InterPro" id="IPR018247">
    <property type="entry name" value="EF_Hand_1_Ca_BS"/>
</dbReference>
<protein>
    <submittedName>
        <fullName evidence="8 9">Uncharacterized protein LOC106166510</fullName>
    </submittedName>
</protein>
<evidence type="ECO:0000313" key="10">
    <source>
        <dbReference type="RefSeq" id="XP_013400550.1"/>
    </source>
</evidence>
<dbReference type="SUPFAM" id="SSF52151">
    <property type="entry name" value="FabD/lysophospholipase-like"/>
    <property type="match status" value="1"/>
</dbReference>
<evidence type="ECO:0000313" key="8">
    <source>
        <dbReference type="RefSeq" id="XP_013400548.1"/>
    </source>
</evidence>
<proteinExistence type="predicted"/>
<feature type="short sequence motif" description="DGA/G" evidence="3">
    <location>
        <begin position="219"/>
        <end position="221"/>
    </location>
</feature>
<dbReference type="InterPro" id="IPR052580">
    <property type="entry name" value="Lipid_Hydrolase"/>
</dbReference>
<dbReference type="InterPro" id="IPR002641">
    <property type="entry name" value="PNPLA_dom"/>
</dbReference>
<evidence type="ECO:0000313" key="9">
    <source>
        <dbReference type="RefSeq" id="XP_013400549.1"/>
    </source>
</evidence>
<dbReference type="PROSITE" id="PS00018">
    <property type="entry name" value="EF_HAND_1"/>
    <property type="match status" value="2"/>
</dbReference>
<feature type="short sequence motif" description="GXGXXG" evidence="3">
    <location>
        <begin position="47"/>
        <end position="52"/>
    </location>
</feature>
<dbReference type="Proteomes" id="UP000085678">
    <property type="component" value="Unplaced"/>
</dbReference>
<keyword evidence="3" id="KW-0442">Lipid degradation</keyword>
<feature type="region of interest" description="Disordered" evidence="4">
    <location>
        <begin position="1"/>
        <end position="21"/>
    </location>
</feature>
<keyword evidence="2 3" id="KW-0443">Lipid metabolism</keyword>
<feature type="region of interest" description="Disordered" evidence="4">
    <location>
        <begin position="250"/>
        <end position="269"/>
    </location>
</feature>
<dbReference type="RefSeq" id="XP_013400549.1">
    <property type="nucleotide sequence ID" value="XM_013545095.2"/>
</dbReference>
<feature type="short sequence motif" description="GXSXG" evidence="3">
    <location>
        <begin position="76"/>
        <end position="80"/>
    </location>
</feature>
<feature type="domain" description="PNPLA" evidence="6">
    <location>
        <begin position="43"/>
        <end position="232"/>
    </location>
</feature>
<keyword evidence="7" id="KW-1185">Reference proteome</keyword>
<dbReference type="OrthoDB" id="412240at2759"/>
<dbReference type="PROSITE" id="PS51635">
    <property type="entry name" value="PNPLA"/>
    <property type="match status" value="1"/>
</dbReference>
<dbReference type="GO" id="GO:0005509">
    <property type="term" value="F:calcium ion binding"/>
    <property type="evidence" value="ECO:0007669"/>
    <property type="project" value="InterPro"/>
</dbReference>
<evidence type="ECO:0000256" key="3">
    <source>
        <dbReference type="PROSITE-ProRule" id="PRU01161"/>
    </source>
</evidence>
<name>A0A1S3IQQ6_LINAN</name>
<evidence type="ECO:0000256" key="2">
    <source>
        <dbReference type="ARBA" id="ARBA00023098"/>
    </source>
</evidence>
<dbReference type="SUPFAM" id="SSF47473">
    <property type="entry name" value="EF-hand"/>
    <property type="match status" value="1"/>
</dbReference>
<feature type="domain" description="EF-hand" evidence="5">
    <location>
        <begin position="333"/>
        <end position="368"/>
    </location>
</feature>
<dbReference type="RefSeq" id="XP_013400548.1">
    <property type="nucleotide sequence ID" value="XM_013545094.2"/>
</dbReference>
<dbReference type="PANTHER" id="PTHR46394">
    <property type="entry name" value="ANNEXIN"/>
    <property type="match status" value="1"/>
</dbReference>
<dbReference type="GeneID" id="106166510"/>
<feature type="active site" description="Proton acceptor" evidence="3">
    <location>
        <position position="219"/>
    </location>
</feature>
<evidence type="ECO:0000313" key="7">
    <source>
        <dbReference type="Proteomes" id="UP000085678"/>
    </source>
</evidence>
<accession>A0A1S3IQQ6</accession>
<gene>
    <name evidence="8 9 10" type="primary">LOC106166510</name>
</gene>
<dbReference type="Gene3D" id="1.10.238.10">
    <property type="entry name" value="EF-hand"/>
    <property type="match status" value="1"/>
</dbReference>
<feature type="compositionally biased region" description="Basic and acidic residues" evidence="4">
    <location>
        <begin position="250"/>
        <end position="259"/>
    </location>
</feature>
<dbReference type="GO" id="GO:0016787">
    <property type="term" value="F:hydrolase activity"/>
    <property type="evidence" value="ECO:0007669"/>
    <property type="project" value="UniProtKB-UniRule"/>
</dbReference>